<dbReference type="RefSeq" id="WP_064714593.1">
    <property type="nucleotide sequence ID" value="NZ_JMTM01000017.1"/>
</dbReference>
<dbReference type="Pfam" id="PF00535">
    <property type="entry name" value="Glycos_transf_2"/>
    <property type="match status" value="1"/>
</dbReference>
<feature type="domain" description="Glycosyltransferase 2-like" evidence="1">
    <location>
        <begin position="3"/>
        <end position="148"/>
    </location>
</feature>
<gene>
    <name evidence="2" type="ORF">FLB_07310</name>
</gene>
<protein>
    <submittedName>
        <fullName evidence="2">Glycosyl transferase family 2</fullName>
    </submittedName>
</protein>
<keyword evidence="2" id="KW-0808">Transferase</keyword>
<dbReference type="Proteomes" id="UP000093807">
    <property type="component" value="Unassembled WGS sequence"/>
</dbReference>
<dbReference type="EMBL" id="JMTM01000017">
    <property type="protein sequence ID" value="OAZ04883.1"/>
    <property type="molecule type" value="Genomic_DNA"/>
</dbReference>
<dbReference type="InterPro" id="IPR001173">
    <property type="entry name" value="Glyco_trans_2-like"/>
</dbReference>
<evidence type="ECO:0000313" key="3">
    <source>
        <dbReference type="Proteomes" id="UP000093807"/>
    </source>
</evidence>
<name>A0A199XT08_9FLAO</name>
<proteinExistence type="predicted"/>
<dbReference type="CDD" id="cd00761">
    <property type="entry name" value="Glyco_tranf_GTA_type"/>
    <property type="match status" value="1"/>
</dbReference>
<dbReference type="OrthoDB" id="761861at2"/>
<dbReference type="Gene3D" id="3.90.550.10">
    <property type="entry name" value="Spore Coat Polysaccharide Biosynthesis Protein SpsA, Chain A"/>
    <property type="match status" value="1"/>
</dbReference>
<organism evidence="2 3">
    <name type="scientific">Flavobacterium succinicans</name>
    <dbReference type="NCBI Taxonomy" id="29536"/>
    <lineage>
        <taxon>Bacteria</taxon>
        <taxon>Pseudomonadati</taxon>
        <taxon>Bacteroidota</taxon>
        <taxon>Flavobacteriia</taxon>
        <taxon>Flavobacteriales</taxon>
        <taxon>Flavobacteriaceae</taxon>
        <taxon>Flavobacterium</taxon>
    </lineage>
</organism>
<accession>A0A199XT08</accession>
<dbReference type="GO" id="GO:0016740">
    <property type="term" value="F:transferase activity"/>
    <property type="evidence" value="ECO:0007669"/>
    <property type="project" value="UniProtKB-KW"/>
</dbReference>
<dbReference type="PATRIC" id="fig|29536.5.peg.757"/>
<evidence type="ECO:0000259" key="1">
    <source>
        <dbReference type="Pfam" id="PF00535"/>
    </source>
</evidence>
<reference evidence="2 3" key="1">
    <citation type="submission" date="2016-06" db="EMBL/GenBank/DDBJ databases">
        <title>Draft genome sequence of Flavobacterium succinicans strain DD5b.</title>
        <authorList>
            <person name="Poehlein A."/>
            <person name="Daniel R."/>
            <person name="Simeonova D.D."/>
        </authorList>
    </citation>
    <scope>NUCLEOTIDE SEQUENCE [LARGE SCALE GENOMIC DNA]</scope>
    <source>
        <strain evidence="2 3">DD5b</strain>
    </source>
</reference>
<keyword evidence="3" id="KW-1185">Reference proteome</keyword>
<dbReference type="AlphaFoldDB" id="A0A199XT08"/>
<dbReference type="SUPFAM" id="SSF53448">
    <property type="entry name" value="Nucleotide-diphospho-sugar transferases"/>
    <property type="match status" value="1"/>
</dbReference>
<comment type="caution">
    <text evidence="2">The sequence shown here is derived from an EMBL/GenBank/DDBJ whole genome shotgun (WGS) entry which is preliminary data.</text>
</comment>
<dbReference type="InterPro" id="IPR029044">
    <property type="entry name" value="Nucleotide-diphossugar_trans"/>
</dbReference>
<sequence length="297" mass="34419">MLSVLIPVYNYAVFPLVLEVHKQCIAAGIPFEILCQDDCSSLFIEENRTVEQLSYCTFLQNTVNLGRGKNRNLLIQKAQFDWLLLLDCDTFPRDSFFIKNYLSFIQKPIAPLAFGGIIYHPKKPHNSQLLRWVYGQKREALSREFRNKKPNSRALTSNLVIRKEIALSHPFLESVSDYGYEDLSFLSNLGQQNITVFHIDNPTFHLNLETSTQFLTKTEIALQNLVLLIQTNRIKTNESKIIATFLWVKKLHLIQLTAWLFQQTKTVTTKNLLSDNPSLLLFDWYKLGYLCLLQTLK</sequence>
<evidence type="ECO:0000313" key="2">
    <source>
        <dbReference type="EMBL" id="OAZ04883.1"/>
    </source>
</evidence>